<dbReference type="EMBL" id="GDJX01000147">
    <property type="protein sequence ID" value="JAT67789.1"/>
    <property type="molecule type" value="Transcribed_RNA"/>
</dbReference>
<reference evidence="3" key="1">
    <citation type="submission" date="2015-07" db="EMBL/GenBank/DDBJ databases">
        <title>Transcriptome Assembly of Anthurium amnicola.</title>
        <authorList>
            <person name="Suzuki J."/>
        </authorList>
    </citation>
    <scope>NUCLEOTIDE SEQUENCE</scope>
</reference>
<feature type="compositionally biased region" description="Polar residues" evidence="1">
    <location>
        <begin position="151"/>
        <end position="163"/>
    </location>
</feature>
<accession>A0A1D1ZLQ5</accession>
<keyword evidence="3" id="KW-0418">Kinase</keyword>
<evidence type="ECO:0000256" key="1">
    <source>
        <dbReference type="SAM" id="MobiDB-lite"/>
    </source>
</evidence>
<sequence>RERERGGRLDDVPVFQEMKFNIVLLVSVIFIFFCGCISDAPLNQTKMETTNCSAFCECIQGEKKQKQLCFCGLQASASEDNTNCSNVCNCILGSTTGAATEKHESKKATAIVLALAATLAIIAIGVLGGLYFLEKFPSDGINLMPHPTPVHSDSQDQTSIQMTDSVQEDSSSDVSFEEFESATNSFSDEMGSILQEVQEHHLSL</sequence>
<keyword evidence="2" id="KW-1133">Transmembrane helix</keyword>
<feature type="transmembrane region" description="Helical" evidence="2">
    <location>
        <begin position="20"/>
        <end position="38"/>
    </location>
</feature>
<name>A0A1D1ZLQ5_9ARAE</name>
<dbReference type="GO" id="GO:0016301">
    <property type="term" value="F:kinase activity"/>
    <property type="evidence" value="ECO:0007669"/>
    <property type="project" value="UniProtKB-KW"/>
</dbReference>
<evidence type="ECO:0000256" key="2">
    <source>
        <dbReference type="SAM" id="Phobius"/>
    </source>
</evidence>
<keyword evidence="3" id="KW-0675">Receptor</keyword>
<keyword evidence="3" id="KW-0808">Transferase</keyword>
<feature type="compositionally biased region" description="Acidic residues" evidence="1">
    <location>
        <begin position="166"/>
        <end position="178"/>
    </location>
</feature>
<gene>
    <name evidence="3" type="primary">NCRK_2</name>
    <name evidence="3" type="ORF">g.46752</name>
</gene>
<dbReference type="AlphaFoldDB" id="A0A1D1ZLQ5"/>
<feature type="non-terminal residue" evidence="3">
    <location>
        <position position="1"/>
    </location>
</feature>
<keyword evidence="2" id="KW-0472">Membrane</keyword>
<evidence type="ECO:0000313" key="3">
    <source>
        <dbReference type="EMBL" id="JAT67789.1"/>
    </source>
</evidence>
<feature type="region of interest" description="Disordered" evidence="1">
    <location>
        <begin position="144"/>
        <end position="178"/>
    </location>
</feature>
<keyword evidence="2" id="KW-0812">Transmembrane</keyword>
<protein>
    <submittedName>
        <fullName evidence="3">Receptor-like serine/threonine-protein kinase NCRK</fullName>
    </submittedName>
</protein>
<proteinExistence type="predicted"/>
<feature type="transmembrane region" description="Helical" evidence="2">
    <location>
        <begin position="110"/>
        <end position="133"/>
    </location>
</feature>
<organism evidence="3">
    <name type="scientific">Anthurium amnicola</name>
    <dbReference type="NCBI Taxonomy" id="1678845"/>
    <lineage>
        <taxon>Eukaryota</taxon>
        <taxon>Viridiplantae</taxon>
        <taxon>Streptophyta</taxon>
        <taxon>Embryophyta</taxon>
        <taxon>Tracheophyta</taxon>
        <taxon>Spermatophyta</taxon>
        <taxon>Magnoliopsida</taxon>
        <taxon>Liliopsida</taxon>
        <taxon>Araceae</taxon>
        <taxon>Pothoideae</taxon>
        <taxon>Potheae</taxon>
        <taxon>Anthurium</taxon>
    </lineage>
</organism>